<gene>
    <name evidence="3" type="ORF">GCM10010503_15830</name>
</gene>
<name>A0A918IZB6_9ACTN</name>
<keyword evidence="2" id="KW-0732">Signal</keyword>
<evidence type="ECO:0000313" key="3">
    <source>
        <dbReference type="EMBL" id="GGW40172.1"/>
    </source>
</evidence>
<comment type="caution">
    <text evidence="3">The sequence shown here is derived from an EMBL/GenBank/DDBJ whole genome shotgun (WGS) entry which is preliminary data.</text>
</comment>
<feature type="region of interest" description="Disordered" evidence="1">
    <location>
        <begin position="103"/>
        <end position="162"/>
    </location>
</feature>
<feature type="signal peptide" evidence="2">
    <location>
        <begin position="1"/>
        <end position="36"/>
    </location>
</feature>
<dbReference type="EMBL" id="BMUE01000002">
    <property type="protein sequence ID" value="GGW40172.1"/>
    <property type="molecule type" value="Genomic_DNA"/>
</dbReference>
<feature type="compositionally biased region" description="Gly residues" evidence="1">
    <location>
        <begin position="119"/>
        <end position="144"/>
    </location>
</feature>
<feature type="chain" id="PRO_5037320055" description="Secreted protein" evidence="2">
    <location>
        <begin position="37"/>
        <end position="244"/>
    </location>
</feature>
<evidence type="ECO:0000256" key="2">
    <source>
        <dbReference type="SAM" id="SignalP"/>
    </source>
</evidence>
<evidence type="ECO:0000256" key="1">
    <source>
        <dbReference type="SAM" id="MobiDB-lite"/>
    </source>
</evidence>
<keyword evidence="4" id="KW-1185">Reference proteome</keyword>
<reference evidence="3" key="1">
    <citation type="journal article" date="2014" name="Int. J. Syst. Evol. Microbiol.">
        <title>Complete genome sequence of Corynebacterium casei LMG S-19264T (=DSM 44701T), isolated from a smear-ripened cheese.</title>
        <authorList>
            <consortium name="US DOE Joint Genome Institute (JGI-PGF)"/>
            <person name="Walter F."/>
            <person name="Albersmeier A."/>
            <person name="Kalinowski J."/>
            <person name="Ruckert C."/>
        </authorList>
    </citation>
    <scope>NUCLEOTIDE SEQUENCE</scope>
    <source>
        <strain evidence="3">JCM 4490</strain>
    </source>
</reference>
<accession>A0A918IZB6</accession>
<organism evidence="3 4">
    <name type="scientific">Streptomyces lucensis JCM 4490</name>
    <dbReference type="NCBI Taxonomy" id="1306176"/>
    <lineage>
        <taxon>Bacteria</taxon>
        <taxon>Bacillati</taxon>
        <taxon>Actinomycetota</taxon>
        <taxon>Actinomycetes</taxon>
        <taxon>Kitasatosporales</taxon>
        <taxon>Streptomycetaceae</taxon>
        <taxon>Streptomyces</taxon>
    </lineage>
</organism>
<evidence type="ECO:0008006" key="5">
    <source>
        <dbReference type="Google" id="ProtNLM"/>
    </source>
</evidence>
<dbReference type="AlphaFoldDB" id="A0A918IZB6"/>
<protein>
    <recommendedName>
        <fullName evidence="5">Secreted protein</fullName>
    </recommendedName>
</protein>
<dbReference type="Proteomes" id="UP000620224">
    <property type="component" value="Unassembled WGS sequence"/>
</dbReference>
<proteinExistence type="predicted"/>
<reference evidence="3" key="2">
    <citation type="submission" date="2020-09" db="EMBL/GenBank/DDBJ databases">
        <authorList>
            <person name="Sun Q."/>
            <person name="Ohkuma M."/>
        </authorList>
    </citation>
    <scope>NUCLEOTIDE SEQUENCE</scope>
    <source>
        <strain evidence="3">JCM 4490</strain>
    </source>
</reference>
<dbReference type="RefSeq" id="WP_190014048.1">
    <property type="nucleotide sequence ID" value="NZ_BMUE01000002.1"/>
</dbReference>
<sequence>MSRRRTLSTKKKLALFVSAAAVAGGGAFALASTSNAAQSPHNAKTLSAGDSTVCQGLATAHGNNDRFIADQKAKPDAQSAARIANREAVIKQIEVQQKAAGCTVGESAQDSPGAQNGNGQQGNGNGQQGNGQQAGGGQAAGAGQGAQPSQAAGDNGGGAAAAGQQVCKGSTVTLSGEGGAPAASSNQFPAGTTLKVTNLDNNKSTTVKVTSVSGSCVLLNNAAFEQVREPGKFLIRRAVIEKVG</sequence>
<evidence type="ECO:0000313" key="4">
    <source>
        <dbReference type="Proteomes" id="UP000620224"/>
    </source>
</evidence>